<dbReference type="CDD" id="cd11056">
    <property type="entry name" value="CYP6-like"/>
    <property type="match status" value="1"/>
</dbReference>
<dbReference type="InParanoid" id="A0A6J1WGZ9"/>
<feature type="binding site" description="axial binding residue" evidence="15">
    <location>
        <position position="450"/>
    </location>
    <ligand>
        <name>heme</name>
        <dbReference type="ChEBI" id="CHEBI:30413"/>
    </ligand>
    <ligandPart>
        <name>Fe</name>
        <dbReference type="ChEBI" id="CHEBI:18248"/>
    </ligandPart>
</feature>
<keyword evidence="13 17" id="KW-0472">Membrane</keyword>
<evidence type="ECO:0000256" key="15">
    <source>
        <dbReference type="PIRSR" id="PIRSR602401-1"/>
    </source>
</evidence>
<evidence type="ECO:0000256" key="6">
    <source>
        <dbReference type="ARBA" id="ARBA00022617"/>
    </source>
</evidence>
<dbReference type="InterPro" id="IPR050476">
    <property type="entry name" value="Insect_CytP450_Detox"/>
</dbReference>
<proteinExistence type="inferred from homology"/>
<dbReference type="PRINTS" id="PR00463">
    <property type="entry name" value="EP450I"/>
</dbReference>
<evidence type="ECO:0000313" key="19">
    <source>
        <dbReference type="RefSeq" id="XP_026749508.2"/>
    </source>
</evidence>
<dbReference type="OrthoDB" id="2789670at2759"/>
<keyword evidence="8" id="KW-0256">Endoplasmic reticulum</keyword>
<dbReference type="GO" id="GO:0016712">
    <property type="term" value="F:oxidoreductase activity, acting on paired donors, with incorporation or reduction of molecular oxygen, reduced flavin or flavoprotein as one donor, and incorporation of one atom of oxygen"/>
    <property type="evidence" value="ECO:0007669"/>
    <property type="project" value="UniProtKB-EC"/>
</dbReference>
<evidence type="ECO:0000313" key="18">
    <source>
        <dbReference type="Proteomes" id="UP001652740"/>
    </source>
</evidence>
<name>A0A6J1WGZ9_GALME</name>
<dbReference type="SUPFAM" id="SSF48264">
    <property type="entry name" value="Cytochrome P450"/>
    <property type="match status" value="1"/>
</dbReference>
<dbReference type="FunFam" id="1.10.630.10:FF:000042">
    <property type="entry name" value="Cytochrome P450"/>
    <property type="match status" value="1"/>
</dbReference>
<evidence type="ECO:0000256" key="13">
    <source>
        <dbReference type="ARBA" id="ARBA00023136"/>
    </source>
</evidence>
<keyword evidence="6 15" id="KW-0349">Heme</keyword>
<evidence type="ECO:0000256" key="16">
    <source>
        <dbReference type="RuleBase" id="RU000461"/>
    </source>
</evidence>
<dbReference type="PANTHER" id="PTHR24292:SF104">
    <property type="entry name" value="CYTOCHROME P450 308A1-RELATED"/>
    <property type="match status" value="1"/>
</dbReference>
<evidence type="ECO:0000256" key="14">
    <source>
        <dbReference type="ARBA" id="ARBA00047827"/>
    </source>
</evidence>
<protein>
    <recommendedName>
        <fullName evidence="5">unspecific monooxygenase</fullName>
        <ecNumber evidence="5">1.14.14.1</ecNumber>
    </recommendedName>
</protein>
<evidence type="ECO:0000256" key="10">
    <source>
        <dbReference type="ARBA" id="ARBA00023002"/>
    </source>
</evidence>
<dbReference type="GO" id="GO:0005789">
    <property type="term" value="C:endoplasmic reticulum membrane"/>
    <property type="evidence" value="ECO:0007669"/>
    <property type="project" value="UniProtKB-SubCell"/>
</dbReference>
<dbReference type="PROSITE" id="PS00086">
    <property type="entry name" value="CYTOCHROME_P450"/>
    <property type="match status" value="1"/>
</dbReference>
<evidence type="ECO:0000256" key="7">
    <source>
        <dbReference type="ARBA" id="ARBA00022723"/>
    </source>
</evidence>
<dbReference type="GeneID" id="113510257"/>
<dbReference type="GO" id="GO:0020037">
    <property type="term" value="F:heme binding"/>
    <property type="evidence" value="ECO:0007669"/>
    <property type="project" value="InterPro"/>
</dbReference>
<keyword evidence="9" id="KW-0492">Microsome</keyword>
<evidence type="ECO:0000256" key="2">
    <source>
        <dbReference type="ARBA" id="ARBA00004174"/>
    </source>
</evidence>
<keyword evidence="11 15" id="KW-0408">Iron</keyword>
<dbReference type="Proteomes" id="UP001652740">
    <property type="component" value="Unplaced"/>
</dbReference>
<keyword evidence="18" id="KW-1185">Reference proteome</keyword>
<evidence type="ECO:0000256" key="5">
    <source>
        <dbReference type="ARBA" id="ARBA00012109"/>
    </source>
</evidence>
<gene>
    <name evidence="19" type="primary">LOC113510257</name>
</gene>
<dbReference type="PRINTS" id="PR00385">
    <property type="entry name" value="P450"/>
</dbReference>
<keyword evidence="10 16" id="KW-0560">Oxidoreductase</keyword>
<dbReference type="InterPro" id="IPR001128">
    <property type="entry name" value="Cyt_P450"/>
</dbReference>
<evidence type="ECO:0000256" key="1">
    <source>
        <dbReference type="ARBA" id="ARBA00001971"/>
    </source>
</evidence>
<evidence type="ECO:0000256" key="8">
    <source>
        <dbReference type="ARBA" id="ARBA00022824"/>
    </source>
</evidence>
<sequence length="507" mass="59145">MSLIYIPLVFTALFYILYRYFTRTFNYWKDRGITGPDPIPFFGNIKDSTFRREFIGETFVKIYKQYPNEKVVGVYRMTTPCLLIRDLDIIKHIMIKDFNKFTDRGIEFSKEGLGANLFHADGDTWKVLRARFTPLFTSEKLKNMVYLMTQRGEKFLQHVEKITLDQPEQKVHTLVQKYTMSTISACAFGIDIKNFEDGDKIMESLYKIDSDIFSASFAFELDMMYPGLLKKLNASLFPKHVTNFFHSLVAGVIQERSGKPSNRKDFMDLILELRQQKNIYSYKKTDTDKQTYLELTDSIIAAQAFVFFAAGYETSATTMSFMLYLLAKNQHVQDKLLAEIDEVLKKHNGEITYDTIKDMTYIEKVFDETLRMFPLVEPLQRTAQEDYKIPDTDITIKKNQMVLITPRGIQYDPKYYPNPEVFDPERFNPETAGERHPCAYMPFGVGPRNCIGMRFAKIQSRICMVMLLSKFRVESSKNTMKEVRFHPKRLVMTPADGIMLNLVRRTT</sequence>
<keyword evidence="17" id="KW-0812">Transmembrane</keyword>
<reference evidence="19" key="1">
    <citation type="submission" date="2025-08" db="UniProtKB">
        <authorList>
            <consortium name="RefSeq"/>
        </authorList>
    </citation>
    <scope>IDENTIFICATION</scope>
    <source>
        <tissue evidence="19">Whole larvae</tissue>
    </source>
</reference>
<comment type="subcellular location">
    <subcellularLocation>
        <location evidence="3">Endoplasmic reticulum membrane</location>
        <topology evidence="3">Peripheral membrane protein</topology>
    </subcellularLocation>
    <subcellularLocation>
        <location evidence="2">Microsome membrane</location>
        <topology evidence="2">Peripheral membrane protein</topology>
    </subcellularLocation>
</comment>
<evidence type="ECO:0000256" key="17">
    <source>
        <dbReference type="SAM" id="Phobius"/>
    </source>
</evidence>
<evidence type="ECO:0000256" key="9">
    <source>
        <dbReference type="ARBA" id="ARBA00022848"/>
    </source>
</evidence>
<dbReference type="InterPro" id="IPR002401">
    <property type="entry name" value="Cyt_P450_E_grp-I"/>
</dbReference>
<keyword evidence="7 15" id="KW-0479">Metal-binding</keyword>
<comment type="similarity">
    <text evidence="4 16">Belongs to the cytochrome P450 family.</text>
</comment>
<dbReference type="InterPro" id="IPR036396">
    <property type="entry name" value="Cyt_P450_sf"/>
</dbReference>
<evidence type="ECO:0000256" key="3">
    <source>
        <dbReference type="ARBA" id="ARBA00004406"/>
    </source>
</evidence>
<organism evidence="18 19">
    <name type="scientific">Galleria mellonella</name>
    <name type="common">Greater wax moth</name>
    <dbReference type="NCBI Taxonomy" id="7137"/>
    <lineage>
        <taxon>Eukaryota</taxon>
        <taxon>Metazoa</taxon>
        <taxon>Ecdysozoa</taxon>
        <taxon>Arthropoda</taxon>
        <taxon>Hexapoda</taxon>
        <taxon>Insecta</taxon>
        <taxon>Pterygota</taxon>
        <taxon>Neoptera</taxon>
        <taxon>Endopterygota</taxon>
        <taxon>Lepidoptera</taxon>
        <taxon>Glossata</taxon>
        <taxon>Ditrysia</taxon>
        <taxon>Pyraloidea</taxon>
        <taxon>Pyralidae</taxon>
        <taxon>Galleriinae</taxon>
        <taxon>Galleria</taxon>
    </lineage>
</organism>
<dbReference type="GO" id="GO:0005506">
    <property type="term" value="F:iron ion binding"/>
    <property type="evidence" value="ECO:0007669"/>
    <property type="project" value="InterPro"/>
</dbReference>
<evidence type="ECO:0000256" key="11">
    <source>
        <dbReference type="ARBA" id="ARBA00023004"/>
    </source>
</evidence>
<dbReference type="Pfam" id="PF00067">
    <property type="entry name" value="p450"/>
    <property type="match status" value="1"/>
</dbReference>
<dbReference type="EC" id="1.14.14.1" evidence="5"/>
<accession>A0A6J1WGZ9</accession>
<feature type="transmembrane region" description="Helical" evidence="17">
    <location>
        <begin position="6"/>
        <end position="21"/>
    </location>
</feature>
<dbReference type="Gene3D" id="1.10.630.10">
    <property type="entry name" value="Cytochrome P450"/>
    <property type="match status" value="1"/>
</dbReference>
<evidence type="ECO:0000256" key="12">
    <source>
        <dbReference type="ARBA" id="ARBA00023033"/>
    </source>
</evidence>
<keyword evidence="12 16" id="KW-0503">Monooxygenase</keyword>
<keyword evidence="17" id="KW-1133">Transmembrane helix</keyword>
<comment type="cofactor">
    <cofactor evidence="1 15">
        <name>heme</name>
        <dbReference type="ChEBI" id="CHEBI:30413"/>
    </cofactor>
</comment>
<dbReference type="FunCoup" id="A0A6J1WGZ9">
    <property type="interactions" value="12"/>
</dbReference>
<dbReference type="KEGG" id="gmw:113510257"/>
<dbReference type="AlphaFoldDB" id="A0A6J1WGZ9"/>
<dbReference type="PANTHER" id="PTHR24292">
    <property type="entry name" value="CYTOCHROME P450"/>
    <property type="match status" value="1"/>
</dbReference>
<dbReference type="RefSeq" id="XP_026749508.2">
    <property type="nucleotide sequence ID" value="XM_026893707.3"/>
</dbReference>
<comment type="catalytic activity">
    <reaction evidence="14">
        <text>an organic molecule + reduced [NADPH--hemoprotein reductase] + O2 = an alcohol + oxidized [NADPH--hemoprotein reductase] + H2O + H(+)</text>
        <dbReference type="Rhea" id="RHEA:17149"/>
        <dbReference type="Rhea" id="RHEA-COMP:11964"/>
        <dbReference type="Rhea" id="RHEA-COMP:11965"/>
        <dbReference type="ChEBI" id="CHEBI:15377"/>
        <dbReference type="ChEBI" id="CHEBI:15378"/>
        <dbReference type="ChEBI" id="CHEBI:15379"/>
        <dbReference type="ChEBI" id="CHEBI:30879"/>
        <dbReference type="ChEBI" id="CHEBI:57618"/>
        <dbReference type="ChEBI" id="CHEBI:58210"/>
        <dbReference type="ChEBI" id="CHEBI:142491"/>
        <dbReference type="EC" id="1.14.14.1"/>
    </reaction>
</comment>
<dbReference type="InterPro" id="IPR017972">
    <property type="entry name" value="Cyt_P450_CS"/>
</dbReference>
<evidence type="ECO:0000256" key="4">
    <source>
        <dbReference type="ARBA" id="ARBA00010617"/>
    </source>
</evidence>